<reference evidence="11" key="1">
    <citation type="submission" date="2020-09" db="EMBL/GenBank/DDBJ databases">
        <title>Streptomyces grisecoloratus sp. nov., isolated from cotton soil.</title>
        <authorList>
            <person name="Xing L."/>
        </authorList>
    </citation>
    <scope>NUCLEOTIDE SEQUENCE</scope>
    <source>
        <strain evidence="11">TRM S81-3</strain>
    </source>
</reference>
<dbReference type="Gene3D" id="1.20.140.10">
    <property type="entry name" value="Butyryl-CoA Dehydrogenase, subunit A, domain 3"/>
    <property type="match status" value="1"/>
</dbReference>
<evidence type="ECO:0000259" key="10">
    <source>
        <dbReference type="Pfam" id="PF02771"/>
    </source>
</evidence>
<evidence type="ECO:0000313" key="11">
    <source>
        <dbReference type="EMBL" id="MBD0419703.1"/>
    </source>
</evidence>
<evidence type="ECO:0000256" key="3">
    <source>
        <dbReference type="ARBA" id="ARBA00022630"/>
    </source>
</evidence>
<dbReference type="Gene3D" id="1.10.540.10">
    <property type="entry name" value="Acyl-CoA dehydrogenase/oxidase, N-terminal domain"/>
    <property type="match status" value="1"/>
</dbReference>
<dbReference type="InterPro" id="IPR037069">
    <property type="entry name" value="AcylCoA_DH/ox_N_sf"/>
</dbReference>
<comment type="cofactor">
    <cofactor evidence="1 7">
        <name>FAD</name>
        <dbReference type="ChEBI" id="CHEBI:57692"/>
    </cofactor>
</comment>
<evidence type="ECO:0000256" key="6">
    <source>
        <dbReference type="ARBA" id="ARBA00023002"/>
    </source>
</evidence>
<dbReference type="InterPro" id="IPR009075">
    <property type="entry name" value="AcylCo_DH/oxidase_C"/>
</dbReference>
<keyword evidence="4 7" id="KW-0274">FAD</keyword>
<keyword evidence="12" id="KW-1185">Reference proteome</keyword>
<accession>A0A926L3Y8</accession>
<evidence type="ECO:0000256" key="5">
    <source>
        <dbReference type="ARBA" id="ARBA00022946"/>
    </source>
</evidence>
<dbReference type="AlphaFoldDB" id="A0A926L3Y8"/>
<dbReference type="Pfam" id="PF02770">
    <property type="entry name" value="Acyl-CoA_dh_M"/>
    <property type="match status" value="1"/>
</dbReference>
<proteinExistence type="inferred from homology"/>
<dbReference type="Pfam" id="PF00441">
    <property type="entry name" value="Acyl-CoA_dh_1"/>
    <property type="match status" value="1"/>
</dbReference>
<dbReference type="PANTHER" id="PTHR42807:SF1">
    <property type="entry name" value="GLUTARYL-COA DEHYDROGENASE, MITOCHONDRIAL"/>
    <property type="match status" value="1"/>
</dbReference>
<evidence type="ECO:0000313" key="12">
    <source>
        <dbReference type="Proteomes" id="UP000621210"/>
    </source>
</evidence>
<gene>
    <name evidence="11" type="ORF">H0H10_11105</name>
</gene>
<dbReference type="InterPro" id="IPR009100">
    <property type="entry name" value="AcylCoA_DH/oxidase_NM_dom_sf"/>
</dbReference>
<feature type="domain" description="Acyl-CoA dehydrogenase/oxidase N-terminal" evidence="10">
    <location>
        <begin position="24"/>
        <end position="136"/>
    </location>
</feature>
<evidence type="ECO:0000256" key="2">
    <source>
        <dbReference type="ARBA" id="ARBA00009347"/>
    </source>
</evidence>
<dbReference type="GO" id="GO:0004361">
    <property type="term" value="F:glutaryl-CoA dehydrogenase activity"/>
    <property type="evidence" value="ECO:0007669"/>
    <property type="project" value="TreeGrafter"/>
</dbReference>
<dbReference type="SUPFAM" id="SSF56645">
    <property type="entry name" value="Acyl-CoA dehydrogenase NM domain-like"/>
    <property type="match status" value="1"/>
</dbReference>
<evidence type="ECO:0000256" key="7">
    <source>
        <dbReference type="RuleBase" id="RU362125"/>
    </source>
</evidence>
<keyword evidence="3 7" id="KW-0285">Flavoprotein</keyword>
<feature type="domain" description="Acyl-CoA oxidase/dehydrogenase middle" evidence="9">
    <location>
        <begin position="140"/>
        <end position="231"/>
    </location>
</feature>
<feature type="domain" description="Acyl-CoA dehydrogenase/oxidase C-terminal" evidence="8">
    <location>
        <begin position="244"/>
        <end position="390"/>
    </location>
</feature>
<evidence type="ECO:0000259" key="8">
    <source>
        <dbReference type="Pfam" id="PF00441"/>
    </source>
</evidence>
<dbReference type="InterPro" id="IPR036250">
    <property type="entry name" value="AcylCo_DH-like_C"/>
</dbReference>
<dbReference type="FunFam" id="1.10.540.10:FF:000026">
    <property type="entry name" value="Acyl-CoA dehydrogenase medium chain"/>
    <property type="match status" value="1"/>
</dbReference>
<evidence type="ECO:0000256" key="1">
    <source>
        <dbReference type="ARBA" id="ARBA00001974"/>
    </source>
</evidence>
<dbReference type="RefSeq" id="WP_188180715.1">
    <property type="nucleotide sequence ID" value="NZ_JACVQF010000182.1"/>
</dbReference>
<sequence>MAASPKLPPFDPADPLGIDDLLDPEDLAVRDTVRDWAADRVLPHVADWYEKGELPGVRELARELGAIGALGMSLQGYGCAGASAVQYGLACLELEAADSGIRSLVSVQGSLAMYAIHRFGSEEQKQAWLPRMASGEVIGCFGLTEPDHGSDPAGMRTHAKRDAGGDWVLNGRKMWITNGSVAGVAVVWARTEDGIRGFVVPAGTPGFSAPEIRHKWSLRASVTSELVLDDVRLPADAVLPEAAGLRGPLSCLTHARYGIVWGAMGAARSCFEAAVEYAKSREQFGRPIGGFQLTQAKLADMAVELHKGILLAHHLGRRMDAGRLRPEQVSFGKLNNVREAIDICRTARTILGANGISLEYPVMRHATNLESVLTYEGTVEMHQLVLGKALTGIDAFR</sequence>
<reference evidence="11" key="2">
    <citation type="submission" date="2020-09" db="EMBL/GenBank/DDBJ databases">
        <authorList>
            <person name="Luo X."/>
        </authorList>
    </citation>
    <scope>NUCLEOTIDE SEQUENCE</scope>
    <source>
        <strain evidence="11">TRM S81-3</strain>
    </source>
</reference>
<dbReference type="InterPro" id="IPR006091">
    <property type="entry name" value="Acyl-CoA_Oxase/DH_mid-dom"/>
</dbReference>
<dbReference type="GO" id="GO:0050660">
    <property type="term" value="F:flavin adenine dinucleotide binding"/>
    <property type="evidence" value="ECO:0007669"/>
    <property type="project" value="InterPro"/>
</dbReference>
<dbReference type="Gene3D" id="2.40.110.10">
    <property type="entry name" value="Butyryl-CoA Dehydrogenase, subunit A, domain 2"/>
    <property type="match status" value="1"/>
</dbReference>
<dbReference type="Pfam" id="PF02771">
    <property type="entry name" value="Acyl-CoA_dh_N"/>
    <property type="match status" value="1"/>
</dbReference>
<dbReference type="GO" id="GO:0033539">
    <property type="term" value="P:fatty acid beta-oxidation using acyl-CoA dehydrogenase"/>
    <property type="evidence" value="ECO:0007669"/>
    <property type="project" value="TreeGrafter"/>
</dbReference>
<keyword evidence="6 7" id="KW-0560">Oxidoreductase</keyword>
<dbReference type="Proteomes" id="UP000621210">
    <property type="component" value="Unassembled WGS sequence"/>
</dbReference>
<comment type="caution">
    <text evidence="11">The sequence shown here is derived from an EMBL/GenBank/DDBJ whole genome shotgun (WGS) entry which is preliminary data.</text>
</comment>
<keyword evidence="5" id="KW-0809">Transit peptide</keyword>
<dbReference type="PANTHER" id="PTHR42807">
    <property type="entry name" value="GLUTARYL-COA DEHYDROGENASE, MITOCHONDRIAL"/>
    <property type="match status" value="1"/>
</dbReference>
<dbReference type="GO" id="GO:0046949">
    <property type="term" value="P:fatty-acyl-CoA biosynthetic process"/>
    <property type="evidence" value="ECO:0007669"/>
    <property type="project" value="TreeGrafter"/>
</dbReference>
<dbReference type="InterPro" id="IPR046373">
    <property type="entry name" value="Acyl-CoA_Oxase/DH_mid-dom_sf"/>
</dbReference>
<evidence type="ECO:0000256" key="4">
    <source>
        <dbReference type="ARBA" id="ARBA00022827"/>
    </source>
</evidence>
<organism evidence="11 12">
    <name type="scientific">Streptomyces griseicoloratus</name>
    <dbReference type="NCBI Taxonomy" id="2752516"/>
    <lineage>
        <taxon>Bacteria</taxon>
        <taxon>Bacillati</taxon>
        <taxon>Actinomycetota</taxon>
        <taxon>Actinomycetes</taxon>
        <taxon>Kitasatosporales</taxon>
        <taxon>Streptomycetaceae</taxon>
        <taxon>Streptomyces</taxon>
    </lineage>
</organism>
<dbReference type="SUPFAM" id="SSF47203">
    <property type="entry name" value="Acyl-CoA dehydrogenase C-terminal domain-like"/>
    <property type="match status" value="1"/>
</dbReference>
<comment type="similarity">
    <text evidence="2 7">Belongs to the acyl-CoA dehydrogenase family.</text>
</comment>
<dbReference type="InterPro" id="IPR013786">
    <property type="entry name" value="AcylCoA_DH/ox_N"/>
</dbReference>
<evidence type="ECO:0000259" key="9">
    <source>
        <dbReference type="Pfam" id="PF02770"/>
    </source>
</evidence>
<dbReference type="GO" id="GO:0000062">
    <property type="term" value="F:fatty-acyl-CoA binding"/>
    <property type="evidence" value="ECO:0007669"/>
    <property type="project" value="TreeGrafter"/>
</dbReference>
<protein>
    <submittedName>
        <fullName evidence="11">Acyl-CoA dehydrogenase family protein</fullName>
    </submittedName>
</protein>
<dbReference type="EMBL" id="JACVQF010000182">
    <property type="protein sequence ID" value="MBD0419703.1"/>
    <property type="molecule type" value="Genomic_DNA"/>
</dbReference>
<dbReference type="InterPro" id="IPR052033">
    <property type="entry name" value="Glutaryl-CoA_DH_mitochondrial"/>
</dbReference>
<name>A0A926L3Y8_9ACTN</name>